<proteinExistence type="predicted"/>
<dbReference type="InterPro" id="IPR057369">
    <property type="entry name" value="VG15"/>
</dbReference>
<organism evidence="1">
    <name type="scientific">Siphoviridae sp. ct7es18</name>
    <dbReference type="NCBI Taxonomy" id="2826166"/>
    <lineage>
        <taxon>Viruses</taxon>
        <taxon>Duplodnaviria</taxon>
        <taxon>Heunggongvirae</taxon>
        <taxon>Uroviricota</taxon>
        <taxon>Caudoviricetes</taxon>
    </lineage>
</organism>
<evidence type="ECO:0000313" key="1">
    <source>
        <dbReference type="EMBL" id="DAD81541.1"/>
    </source>
</evidence>
<reference evidence="1" key="1">
    <citation type="journal article" date="2021" name="Proc. Natl. Acad. Sci. U.S.A.">
        <title>A Catalog of Tens of Thousands of Viruses from Human Metagenomes Reveals Hidden Associations with Chronic Diseases.</title>
        <authorList>
            <person name="Tisza M.J."/>
            <person name="Buck C.B."/>
        </authorList>
    </citation>
    <scope>NUCLEOTIDE SEQUENCE</scope>
    <source>
        <strain evidence="1">Ct7es18</strain>
    </source>
</reference>
<name>A0A8S5MGS9_9CAUD</name>
<dbReference type="Pfam" id="PF25310">
    <property type="entry name" value="VG15"/>
    <property type="match status" value="1"/>
</dbReference>
<sequence>MKITEKTWDEYVARLSRLNETAGEKMADYIAKHGTEGTAALTAYAQALIEKYGEGSAELACQMYDAMAEASGADVPPAEPAPVTQYGETAKMVNGTKQSPPLLQSGVSRLVKRAAADTTLHNAIRDGAEWAWVPHGDTCPFCMMLASRGWQQASKKALKGDHAQHIHANCNCEYAIRFDGKTTVAGYDPEKYLAMYNDAGGDINAMRRAQYAQNKDKINAQKRAAYAQRKLLKGNADGILNEGSEGYVPITRESIEAVRPFSCQTLDTEASNALASAHKRLLAQAAAHPAGTETARSYGLDMQPLGKTSVGQKPGSVRISNQSVPYILIHNHPDGLTLSPTDILGFVTHDNLRMMTAVGNNGRVYAVEKLPGYDKGMLQELSEKLTVQAQEAKNVEDIVQAVETFFEEVKPYGVRYYATEG</sequence>
<protein>
    <submittedName>
        <fullName evidence="1">Minor capsid protein 2</fullName>
    </submittedName>
</protein>
<dbReference type="EMBL" id="BK014903">
    <property type="protein sequence ID" value="DAD81541.1"/>
    <property type="molecule type" value="Genomic_DNA"/>
</dbReference>
<accession>A0A8S5MGS9</accession>